<name>A0A7D8Z0U4_VANHU</name>
<feature type="domain" description="Carbohydrate kinase PfkB" evidence="8">
    <location>
        <begin position="379"/>
        <end position="584"/>
    </location>
</feature>
<keyword evidence="1" id="KW-0808">Transferase</keyword>
<evidence type="ECO:0000256" key="4">
    <source>
        <dbReference type="ARBA" id="ARBA00022801"/>
    </source>
</evidence>
<evidence type="ECO:0000313" key="9">
    <source>
        <dbReference type="EMBL" id="TXT11056.1"/>
    </source>
</evidence>
<gene>
    <name evidence="9" type="ORF">VHUM_01807</name>
</gene>
<keyword evidence="7" id="KW-0326">Glycosidase</keyword>
<dbReference type="GO" id="GO:0016798">
    <property type="term" value="F:hydrolase activity, acting on glycosyl bonds"/>
    <property type="evidence" value="ECO:0007669"/>
    <property type="project" value="UniProtKB-KW"/>
</dbReference>
<evidence type="ECO:0000256" key="5">
    <source>
        <dbReference type="ARBA" id="ARBA00023211"/>
    </source>
</evidence>
<dbReference type="InterPro" id="IPR002173">
    <property type="entry name" value="Carboh/pur_kinase_PfkB_CS"/>
</dbReference>
<dbReference type="Gene3D" id="3.40.1190.20">
    <property type="match status" value="1"/>
</dbReference>
<feature type="domain" description="Carbohydrate kinase PfkB" evidence="8">
    <location>
        <begin position="682"/>
        <end position="723"/>
    </location>
</feature>
<keyword evidence="3" id="KW-0418">Kinase</keyword>
<dbReference type="GO" id="GO:0005737">
    <property type="term" value="C:cytoplasm"/>
    <property type="evidence" value="ECO:0007669"/>
    <property type="project" value="TreeGrafter"/>
</dbReference>
<evidence type="ECO:0000256" key="1">
    <source>
        <dbReference type="ARBA" id="ARBA00022679"/>
    </source>
</evidence>
<dbReference type="GO" id="GO:0004730">
    <property type="term" value="F:pseudouridylate synthase activity"/>
    <property type="evidence" value="ECO:0007669"/>
    <property type="project" value="InterPro"/>
</dbReference>
<dbReference type="EMBL" id="QKWK01000004">
    <property type="protein sequence ID" value="TXT11056.1"/>
    <property type="molecule type" value="Genomic_DNA"/>
</dbReference>
<dbReference type="InterPro" id="IPR007342">
    <property type="entry name" value="PsuG"/>
</dbReference>
<evidence type="ECO:0000313" key="10">
    <source>
        <dbReference type="Proteomes" id="UP000473826"/>
    </source>
</evidence>
<keyword evidence="5" id="KW-0464">Manganese</keyword>
<dbReference type="CDD" id="cd01941">
    <property type="entry name" value="YeiC_kinase_like"/>
    <property type="match status" value="1"/>
</dbReference>
<dbReference type="PROSITE" id="PS00584">
    <property type="entry name" value="PFKB_KINASES_2"/>
    <property type="match status" value="1"/>
</dbReference>
<reference evidence="9 10" key="1">
    <citation type="journal article" date="2019" name="PLoS Genet.">
        <title>Convergent evolution of linked mating-type loci in basidiomycete fungi.</title>
        <authorList>
            <person name="Sun S."/>
            <person name="Coelho M.A."/>
            <person name="Heitman J."/>
            <person name="Nowrousian M."/>
        </authorList>
    </citation>
    <scope>NUCLEOTIDE SEQUENCE [LARGE SCALE GENOMIC DNA]</scope>
    <source>
        <strain evidence="9 10">CBS 4282</strain>
    </source>
</reference>
<dbReference type="Gene3D" id="3.40.1790.10">
    <property type="entry name" value="Indigoidine synthase domain"/>
    <property type="match status" value="1"/>
</dbReference>
<accession>A0A7D8Z0U4</accession>
<dbReference type="Pfam" id="PF00294">
    <property type="entry name" value="PfkB"/>
    <property type="match status" value="2"/>
</dbReference>
<dbReference type="AlphaFoldDB" id="A0A7D8Z0U4"/>
<dbReference type="SUPFAM" id="SSF110581">
    <property type="entry name" value="Indigoidine synthase A-like"/>
    <property type="match status" value="1"/>
</dbReference>
<dbReference type="GO" id="GO:0016301">
    <property type="term" value="F:kinase activity"/>
    <property type="evidence" value="ECO:0007669"/>
    <property type="project" value="UniProtKB-KW"/>
</dbReference>
<evidence type="ECO:0000256" key="7">
    <source>
        <dbReference type="ARBA" id="ARBA00023295"/>
    </source>
</evidence>
<protein>
    <recommendedName>
        <fullName evidence="8">Carbohydrate kinase PfkB domain-containing protein</fullName>
    </recommendedName>
</protein>
<keyword evidence="10" id="KW-1185">Reference proteome</keyword>
<keyword evidence="6" id="KW-0456">Lyase</keyword>
<dbReference type="InterPro" id="IPR029056">
    <property type="entry name" value="Ribokinase-like"/>
</dbReference>
<proteinExistence type="inferred from homology"/>
<dbReference type="SUPFAM" id="SSF53613">
    <property type="entry name" value="Ribokinase-like"/>
    <property type="match status" value="1"/>
</dbReference>
<dbReference type="HAMAP" id="MF_01876">
    <property type="entry name" value="PsiMP_glycosidase"/>
    <property type="match status" value="1"/>
</dbReference>
<organism evidence="9 10">
    <name type="scientific">Vanrija humicola</name>
    <name type="common">Yeast</name>
    <name type="synonym">Cryptococcus humicola</name>
    <dbReference type="NCBI Taxonomy" id="5417"/>
    <lineage>
        <taxon>Eukaryota</taxon>
        <taxon>Fungi</taxon>
        <taxon>Dikarya</taxon>
        <taxon>Basidiomycota</taxon>
        <taxon>Agaricomycotina</taxon>
        <taxon>Tremellomycetes</taxon>
        <taxon>Trichosporonales</taxon>
        <taxon>Trichosporonaceae</taxon>
        <taxon>Vanrija</taxon>
    </lineage>
</organism>
<evidence type="ECO:0000256" key="2">
    <source>
        <dbReference type="ARBA" id="ARBA00022723"/>
    </source>
</evidence>
<dbReference type="OrthoDB" id="198885at2759"/>
<dbReference type="InterPro" id="IPR022830">
    <property type="entry name" value="Indigdn_synthA-like"/>
</dbReference>
<keyword evidence="4" id="KW-0378">Hydrolase</keyword>
<evidence type="ECO:0000256" key="6">
    <source>
        <dbReference type="ARBA" id="ARBA00023239"/>
    </source>
</evidence>
<dbReference type="Pfam" id="PF04227">
    <property type="entry name" value="Indigoidine_A"/>
    <property type="match status" value="1"/>
</dbReference>
<dbReference type="InterPro" id="IPR011611">
    <property type="entry name" value="PfkB_dom"/>
</dbReference>
<evidence type="ECO:0000259" key="8">
    <source>
        <dbReference type="Pfam" id="PF00294"/>
    </source>
</evidence>
<dbReference type="GO" id="GO:0046872">
    <property type="term" value="F:metal ion binding"/>
    <property type="evidence" value="ECO:0007669"/>
    <property type="project" value="UniProtKB-KW"/>
</dbReference>
<comment type="caution">
    <text evidence="9">The sequence shown here is derived from an EMBL/GenBank/DDBJ whole genome shotgun (WGS) entry which is preliminary data.</text>
</comment>
<sequence length="738" mass="76239">MLLRALPKARELPLYARSASTLAAARARWNGRLVVTEEVEHALETGAPVVALETAIVTHGMPYPANLTTALSLERIIRSRGGVPATIALRDGRVHVGLSEAELDALANPDPSRQAVKVSRRDLAPALALRRDGGTTVAGTMVIASSVGIQSFVTGGIGGVHRGAESSMDISADLLELGRTPMMVVCAGAKSILDLPRTLEVLETQGVCVATFGESADFPAFYTPSSGVQSPWRVGSVSDAAAAVYTGLTLPSPTATLLAVPIPAEYGPRGDKVQAAVEQAVRESVEQGIDKRGKEVTPWLLKRVGELTQGSALELSQLLVFGCISDSADNSDVKLIENNAHIGTQVAVEVARLARAAAGAPQPAQPALPASSAGAQPPVLVIGSAAIDLTSSVAGPLVPGTTTPGTVFVSPGGVGRNIAEAAQALLPAGEVMLLSAVGASGSGTDAFGDLLKLELAKGGLRTDGLVALPGATSVCNLLLEKDGDLVGGVADMNIVEGITGEVATQALRDAAPKLVVFDCNLRSDVIEAIVGTAAQLGVPALCDPTSTPKIARLLPALRAHPRALTHLSPNQLELDHLYAALSESDDNGWEFVSALGLGAEWRASLEAFCARKNRDWIRNHGVATKMVACLPFVGGFWVKAGAAGLVHLRFEASRPRDGWPDSLAHKVPSGPLEGQWLVLSHYPAPVITPEEIVSTTGAGDTLVGGLVAGLVSGGPEADWVSAAVERVGRSLRSRRAVA</sequence>
<dbReference type="PANTHER" id="PTHR42909">
    <property type="entry name" value="ZGC:136858"/>
    <property type="match status" value="1"/>
</dbReference>
<evidence type="ECO:0000256" key="3">
    <source>
        <dbReference type="ARBA" id="ARBA00022777"/>
    </source>
</evidence>
<dbReference type="PANTHER" id="PTHR42909:SF1">
    <property type="entry name" value="CARBOHYDRATE KINASE PFKB DOMAIN-CONTAINING PROTEIN"/>
    <property type="match status" value="1"/>
</dbReference>
<keyword evidence="2" id="KW-0479">Metal-binding</keyword>
<dbReference type="Proteomes" id="UP000473826">
    <property type="component" value="Unassembled WGS sequence"/>
</dbReference>